<dbReference type="WBParaSite" id="SBAD_0000100001-mRNA-1">
    <property type="protein sequence ID" value="SBAD_0000100001-mRNA-1"/>
    <property type="gene ID" value="SBAD_0000100001"/>
</dbReference>
<evidence type="ECO:0000313" key="1">
    <source>
        <dbReference type="EMBL" id="VDO92771.1"/>
    </source>
</evidence>
<dbReference type="AlphaFoldDB" id="A0A183IBH4"/>
<reference evidence="3" key="1">
    <citation type="submission" date="2016-06" db="UniProtKB">
        <authorList>
            <consortium name="WormBaseParasite"/>
        </authorList>
    </citation>
    <scope>IDENTIFICATION</scope>
</reference>
<evidence type="ECO:0000313" key="3">
    <source>
        <dbReference type="WBParaSite" id="SBAD_0000100001-mRNA-1"/>
    </source>
</evidence>
<protein>
    <submittedName>
        <fullName evidence="3">MSP domain-containing protein</fullName>
    </submittedName>
</protein>
<dbReference type="Proteomes" id="UP000270296">
    <property type="component" value="Unassembled WGS sequence"/>
</dbReference>
<accession>A0A183IBH4</accession>
<name>A0A183IBH4_9BILA</name>
<dbReference type="EMBL" id="UZAM01006670">
    <property type="protein sequence ID" value="VDO92771.1"/>
    <property type="molecule type" value="Genomic_DNA"/>
</dbReference>
<reference evidence="1 2" key="2">
    <citation type="submission" date="2018-11" db="EMBL/GenBank/DDBJ databases">
        <authorList>
            <consortium name="Pathogen Informatics"/>
        </authorList>
    </citation>
    <scope>NUCLEOTIDE SEQUENCE [LARGE SCALE GENOMIC DNA]</scope>
</reference>
<organism evidence="3">
    <name type="scientific">Soboliphyme baturini</name>
    <dbReference type="NCBI Taxonomy" id="241478"/>
    <lineage>
        <taxon>Eukaryota</taxon>
        <taxon>Metazoa</taxon>
        <taxon>Ecdysozoa</taxon>
        <taxon>Nematoda</taxon>
        <taxon>Enoplea</taxon>
        <taxon>Dorylaimia</taxon>
        <taxon>Dioctophymatida</taxon>
        <taxon>Dioctophymatoidea</taxon>
        <taxon>Soboliphymatidae</taxon>
        <taxon>Soboliphyme</taxon>
    </lineage>
</organism>
<proteinExistence type="predicted"/>
<gene>
    <name evidence="1" type="ORF">SBAD_LOCUS968</name>
</gene>
<keyword evidence="2" id="KW-1185">Reference proteome</keyword>
<sequence length="86" mass="10033">MNNAKAKNEIDLVPFDTRNIIRNMTVMLTVSNTGSDNKLVWIRVTFEQKIERKALQMPDTRKERKIFDAEVFQAHMSKEDSDIMTS</sequence>
<evidence type="ECO:0000313" key="2">
    <source>
        <dbReference type="Proteomes" id="UP000270296"/>
    </source>
</evidence>